<sequence>MNRMGRMKICVFLGPTMPLDDARALLPDAIYLPPAAQADVLSAMTIHRPDVIALIDGVFGQSLSVWHKEILFALHQGIAVYGASSMGALRAAECHPFGMVPVGEVARQFIDGRLTGDDEVALAHAGPEDGYFPLSEPLVNLRASMAAALAAGVVDAALHDRVIAAAKRLYFTDRKRDRIWADAGLTDAETQRIEAFLADGAVDQKRRDAEALLIHLASLITPPRPAPFTFNASHAFSVLYERDRRVAHGGYSVPLSEIASHAALHRPDFAQINKAALGRLLIMQLAEVVGVTVDQAAIDAEVWRFCNARKLGSPEALADWCRRNDLTDAEFAELMHELAVERAMIRWLIPRRMMARTTKPVLNELRLRGLYEATAEEAALIEQVMALHFGDSSQQPTESIDELIADHLAHTNCHMDAPADVWANEAGFKDVLDLRIDLMRAKQVRDLFRRLAAEAEAALGKAAEALPEKEMQA</sequence>
<name>A0A1X7H9L7_9PROT</name>
<dbReference type="STRING" id="286727.SAMN02982917_5264"/>
<dbReference type="InterPro" id="IPR012924">
    <property type="entry name" value="TfuA_core"/>
</dbReference>
<feature type="domain" description="TfuA-like core" evidence="1">
    <location>
        <begin position="56"/>
        <end position="174"/>
    </location>
</feature>
<dbReference type="Proteomes" id="UP000192936">
    <property type="component" value="Unassembled WGS sequence"/>
</dbReference>
<dbReference type="AlphaFoldDB" id="A0A1X7H9L7"/>
<dbReference type="Pfam" id="PF07812">
    <property type="entry name" value="TfuA"/>
    <property type="match status" value="1"/>
</dbReference>
<evidence type="ECO:0000259" key="1">
    <source>
        <dbReference type="Pfam" id="PF07812"/>
    </source>
</evidence>
<accession>A0A1X7H9L7</accession>
<evidence type="ECO:0000313" key="2">
    <source>
        <dbReference type="EMBL" id="SMF81956.1"/>
    </source>
</evidence>
<organism evidence="2 3">
    <name type="scientific">Azospirillum oryzae</name>
    <dbReference type="NCBI Taxonomy" id="286727"/>
    <lineage>
        <taxon>Bacteria</taxon>
        <taxon>Pseudomonadati</taxon>
        <taxon>Pseudomonadota</taxon>
        <taxon>Alphaproteobacteria</taxon>
        <taxon>Rhodospirillales</taxon>
        <taxon>Azospirillaceae</taxon>
        <taxon>Azospirillum</taxon>
    </lineage>
</organism>
<dbReference type="SUPFAM" id="SSF109998">
    <property type="entry name" value="Triger factor/SurA peptide-binding domain-like"/>
    <property type="match status" value="1"/>
</dbReference>
<evidence type="ECO:0000313" key="3">
    <source>
        <dbReference type="Proteomes" id="UP000192936"/>
    </source>
</evidence>
<gene>
    <name evidence="2" type="ORF">SAMN02982917_5264</name>
</gene>
<reference evidence="2 3" key="1">
    <citation type="submission" date="2017-04" db="EMBL/GenBank/DDBJ databases">
        <authorList>
            <person name="Afonso C.L."/>
            <person name="Miller P.J."/>
            <person name="Scott M.A."/>
            <person name="Spackman E."/>
            <person name="Goraichik I."/>
            <person name="Dimitrov K.M."/>
            <person name="Suarez D.L."/>
            <person name="Swayne D.E."/>
        </authorList>
    </citation>
    <scope>NUCLEOTIDE SEQUENCE [LARGE SCALE GENOMIC DNA]</scope>
    <source>
        <strain evidence="2 3">A2P</strain>
    </source>
</reference>
<dbReference type="InterPro" id="IPR027304">
    <property type="entry name" value="Trigger_fact/SurA_dom_sf"/>
</dbReference>
<protein>
    <recommendedName>
        <fullName evidence="1">TfuA-like core domain-containing protein</fullName>
    </recommendedName>
</protein>
<proteinExistence type="predicted"/>
<dbReference type="EMBL" id="FXAK01000007">
    <property type="protein sequence ID" value="SMF81956.1"/>
    <property type="molecule type" value="Genomic_DNA"/>
</dbReference>